<gene>
    <name evidence="1" type="ORF">I6U48_17915</name>
</gene>
<reference evidence="1" key="1">
    <citation type="submission" date="2020-12" db="EMBL/GenBank/DDBJ databases">
        <title>Clostridium thailandense sp. nov., a novel acetogenic bacterium isolated from peat land soil in Thailand.</title>
        <authorList>
            <person name="Chaikitkaew S."/>
            <person name="Birkeland N.K."/>
        </authorList>
    </citation>
    <scope>NUCLEOTIDE SEQUENCE</scope>
    <source>
        <strain evidence="1">PL3</strain>
    </source>
</reference>
<name>A0A949WS48_9CLOT</name>
<dbReference type="InterPro" id="IPR010282">
    <property type="entry name" value="Uncharacterised_HutD/Ves"/>
</dbReference>
<proteinExistence type="predicted"/>
<dbReference type="Proteomes" id="UP000694308">
    <property type="component" value="Unassembled WGS sequence"/>
</dbReference>
<dbReference type="EMBL" id="JAEEGC010000098">
    <property type="protein sequence ID" value="MBV7274775.1"/>
    <property type="molecule type" value="Genomic_DNA"/>
</dbReference>
<sequence length="206" mass="23455">MENKISIIKKSKFQVSEWSGGTTTELLIYPEDAKYSDRSFKWRLSSAKVEAEESIFTHLPGISRIIMVIDGVLRLEHEGHHKVILNPFEQDSFMGSWKTKSFGKVTDFNLMMNEGCIGKLEAFSINDNIKIFLDEISEETNQVTDAFYCVEGDFQLTIGNELLNVNKGEILEVTRYSDEIHNNEIKICNKGSQKAKVIKATIFCQS</sequence>
<dbReference type="PANTHER" id="PTHR37943:SF1">
    <property type="entry name" value="PROTEIN VES"/>
    <property type="match status" value="1"/>
</dbReference>
<organism evidence="1 2">
    <name type="scientific">Clostridium thailandense</name>
    <dbReference type="NCBI Taxonomy" id="2794346"/>
    <lineage>
        <taxon>Bacteria</taxon>
        <taxon>Bacillati</taxon>
        <taxon>Bacillota</taxon>
        <taxon>Clostridia</taxon>
        <taxon>Eubacteriales</taxon>
        <taxon>Clostridiaceae</taxon>
        <taxon>Clostridium</taxon>
    </lineage>
</organism>
<protein>
    <submittedName>
        <fullName evidence="1">HutD family protein</fullName>
    </submittedName>
</protein>
<evidence type="ECO:0000313" key="1">
    <source>
        <dbReference type="EMBL" id="MBV7274775.1"/>
    </source>
</evidence>
<keyword evidence="2" id="KW-1185">Reference proteome</keyword>
<accession>A0A949WS48</accession>
<evidence type="ECO:0000313" key="2">
    <source>
        <dbReference type="Proteomes" id="UP000694308"/>
    </source>
</evidence>
<dbReference type="AlphaFoldDB" id="A0A949WS48"/>
<dbReference type="PANTHER" id="PTHR37943">
    <property type="entry name" value="PROTEIN VES"/>
    <property type="match status" value="1"/>
</dbReference>
<dbReference type="RefSeq" id="WP_218321835.1">
    <property type="nucleotide sequence ID" value="NZ_JAEEGC010000098.1"/>
</dbReference>
<dbReference type="Pfam" id="PF05962">
    <property type="entry name" value="HutD"/>
    <property type="match status" value="1"/>
</dbReference>
<comment type="caution">
    <text evidence="1">The sequence shown here is derived from an EMBL/GenBank/DDBJ whole genome shotgun (WGS) entry which is preliminary data.</text>
</comment>